<comment type="subcellular location">
    <subcellularLocation>
        <location evidence="1">Nucleus</location>
    </subcellularLocation>
</comment>
<evidence type="ECO:0000259" key="6">
    <source>
        <dbReference type="Pfam" id="PF03920"/>
    </source>
</evidence>
<dbReference type="PANTHER" id="PTHR10814:SF21">
    <property type="entry name" value="PROTEIN GROUCHO"/>
    <property type="match status" value="1"/>
</dbReference>
<evidence type="ECO:0000256" key="1">
    <source>
        <dbReference type="ARBA" id="ARBA00004123"/>
    </source>
</evidence>
<feature type="region of interest" description="Disordered" evidence="5">
    <location>
        <begin position="108"/>
        <end position="147"/>
    </location>
</feature>
<dbReference type="GO" id="GO:0003714">
    <property type="term" value="F:transcription corepressor activity"/>
    <property type="evidence" value="ECO:0007669"/>
    <property type="project" value="TreeGrafter"/>
</dbReference>
<evidence type="ECO:0000256" key="5">
    <source>
        <dbReference type="SAM" id="MobiDB-lite"/>
    </source>
</evidence>
<comment type="similarity">
    <text evidence="2">Belongs to the WD repeat Groucho/TLE family.</text>
</comment>
<reference evidence="7 8" key="1">
    <citation type="journal article" date="2010" name="Science">
        <title>Genomic comparison of the ants Camponotus floridanus and Harpegnathos saltator.</title>
        <authorList>
            <person name="Bonasio R."/>
            <person name="Zhang G."/>
            <person name="Ye C."/>
            <person name="Mutti N.S."/>
            <person name="Fang X."/>
            <person name="Qin N."/>
            <person name="Donahue G."/>
            <person name="Yang P."/>
            <person name="Li Q."/>
            <person name="Li C."/>
            <person name="Zhang P."/>
            <person name="Huang Z."/>
            <person name="Berger S.L."/>
            <person name="Reinberg D."/>
            <person name="Wang J."/>
            <person name="Liebig J."/>
        </authorList>
    </citation>
    <scope>NUCLEOTIDE SEQUENCE [LARGE SCALE GENOMIC DNA]</scope>
    <source>
        <strain evidence="8">C129</strain>
    </source>
</reference>
<dbReference type="OrthoDB" id="2624652at2759"/>
<dbReference type="GO" id="GO:0090090">
    <property type="term" value="P:negative regulation of canonical Wnt signaling pathway"/>
    <property type="evidence" value="ECO:0007669"/>
    <property type="project" value="TreeGrafter"/>
</dbReference>
<dbReference type="InterPro" id="IPR009146">
    <property type="entry name" value="Groucho_enhance"/>
</dbReference>
<feature type="compositionally biased region" description="Basic residues" evidence="5">
    <location>
        <begin position="109"/>
        <end position="120"/>
    </location>
</feature>
<dbReference type="InterPro" id="IPR005617">
    <property type="entry name" value="Groucho/TLE_N"/>
</dbReference>
<protein>
    <submittedName>
        <fullName evidence="7">Transducin-like enhancer protein 4</fullName>
    </submittedName>
</protein>
<dbReference type="EMBL" id="GL441701">
    <property type="protein sequence ID" value="EFN64424.1"/>
    <property type="molecule type" value="Genomic_DNA"/>
</dbReference>
<dbReference type="AlphaFoldDB" id="E2AQ90"/>
<name>E2AQ90_CAMFO</name>
<dbReference type="PANTHER" id="PTHR10814">
    <property type="entry name" value="TRANSDUCIN-LIKE ENHANCER PROTEIN"/>
    <property type="match status" value="1"/>
</dbReference>
<feature type="coiled-coil region" evidence="4">
    <location>
        <begin position="36"/>
        <end position="63"/>
    </location>
</feature>
<dbReference type="InParanoid" id="E2AQ90"/>
<keyword evidence="3" id="KW-0539">Nucleus</keyword>
<sequence length="338" mass="38162">MALRDCGTLIHLTIFFLLQGPPQPGQPFKFSVGESCDRIKEEFNFLQAQYHSLKLECEKLASEKIEIQRHYVMRDWNKNDADTRKVMCQRYNSGGLRTEKEKAKTVKLSSRRKYGKRGEKRGRNAPTLALSSGMQSRNSGRSGECDAPERYKHTNAFICRDTQAVLSAVVTARLFSPAKQKYDAGLSSLKKLSPPTTGSLSRSDVAVDGIKLELEKLAQEKTEMQRHYVMYYEMSYGLNVEMHKQLTLRTFGGWRRKEARKEGSLVFSGIRHANGELRGSPGDDNFLGVSVGGRKVESTMRIAVDVVVVVVVVDDAMANTFEAPEHHGREVSRHWLVE</sequence>
<dbReference type="Pfam" id="PF03920">
    <property type="entry name" value="TLE_N"/>
    <property type="match status" value="2"/>
</dbReference>
<dbReference type="GO" id="GO:0005667">
    <property type="term" value="C:transcription regulator complex"/>
    <property type="evidence" value="ECO:0007669"/>
    <property type="project" value="TreeGrafter"/>
</dbReference>
<gene>
    <name evidence="7" type="ORF">EAG_00854</name>
</gene>
<feature type="domain" description="Groucho/TLE N-terminal Q-rich" evidence="6">
    <location>
        <begin position="28"/>
        <end position="73"/>
    </location>
</feature>
<dbReference type="GO" id="GO:0005634">
    <property type="term" value="C:nucleus"/>
    <property type="evidence" value="ECO:0007669"/>
    <property type="project" value="UniProtKB-SubCell"/>
</dbReference>
<keyword evidence="4" id="KW-0175">Coiled coil</keyword>
<accession>E2AQ90</accession>
<evidence type="ECO:0000313" key="8">
    <source>
        <dbReference type="Proteomes" id="UP000000311"/>
    </source>
</evidence>
<organism evidence="8">
    <name type="scientific">Camponotus floridanus</name>
    <name type="common">Florida carpenter ant</name>
    <dbReference type="NCBI Taxonomy" id="104421"/>
    <lineage>
        <taxon>Eukaryota</taxon>
        <taxon>Metazoa</taxon>
        <taxon>Ecdysozoa</taxon>
        <taxon>Arthropoda</taxon>
        <taxon>Hexapoda</taxon>
        <taxon>Insecta</taxon>
        <taxon>Pterygota</taxon>
        <taxon>Neoptera</taxon>
        <taxon>Endopterygota</taxon>
        <taxon>Hymenoptera</taxon>
        <taxon>Apocrita</taxon>
        <taxon>Aculeata</taxon>
        <taxon>Formicoidea</taxon>
        <taxon>Formicidae</taxon>
        <taxon>Formicinae</taxon>
        <taxon>Camponotus</taxon>
    </lineage>
</organism>
<evidence type="ECO:0000256" key="2">
    <source>
        <dbReference type="ARBA" id="ARBA00005969"/>
    </source>
</evidence>
<feature type="compositionally biased region" description="Polar residues" evidence="5">
    <location>
        <begin position="129"/>
        <end position="141"/>
    </location>
</feature>
<evidence type="ECO:0000313" key="7">
    <source>
        <dbReference type="EMBL" id="EFN64424.1"/>
    </source>
</evidence>
<proteinExistence type="inferred from homology"/>
<dbReference type="STRING" id="104421.E2AQ90"/>
<evidence type="ECO:0000256" key="3">
    <source>
        <dbReference type="ARBA" id="ARBA00023242"/>
    </source>
</evidence>
<keyword evidence="8" id="KW-1185">Reference proteome</keyword>
<feature type="domain" description="Groucho/TLE N-terminal Q-rich" evidence="6">
    <location>
        <begin position="209"/>
        <end position="246"/>
    </location>
</feature>
<dbReference type="Proteomes" id="UP000000311">
    <property type="component" value="Unassembled WGS sequence"/>
</dbReference>
<evidence type="ECO:0000256" key="4">
    <source>
        <dbReference type="SAM" id="Coils"/>
    </source>
</evidence>